<dbReference type="SMART" id="SM00091">
    <property type="entry name" value="PAS"/>
    <property type="match status" value="2"/>
</dbReference>
<keyword evidence="5" id="KW-0418">Kinase</keyword>
<dbReference type="Gene3D" id="3.30.450.20">
    <property type="entry name" value="PAS domain"/>
    <property type="match status" value="2"/>
</dbReference>
<dbReference type="CDD" id="cd00082">
    <property type="entry name" value="HisKA"/>
    <property type="match status" value="1"/>
</dbReference>
<dbReference type="EMBL" id="DRBS01000416">
    <property type="protein sequence ID" value="HDD45409.1"/>
    <property type="molecule type" value="Genomic_DNA"/>
</dbReference>
<dbReference type="InterPro" id="IPR036097">
    <property type="entry name" value="HisK_dim/P_sf"/>
</dbReference>
<dbReference type="Proteomes" id="UP000886289">
    <property type="component" value="Unassembled WGS sequence"/>
</dbReference>
<evidence type="ECO:0000256" key="1">
    <source>
        <dbReference type="ARBA" id="ARBA00000085"/>
    </source>
</evidence>
<evidence type="ECO:0000259" key="4">
    <source>
        <dbReference type="PROSITE" id="PS50113"/>
    </source>
</evidence>
<dbReference type="InterPro" id="IPR035965">
    <property type="entry name" value="PAS-like_dom_sf"/>
</dbReference>
<comment type="catalytic activity">
    <reaction evidence="1">
        <text>ATP + protein L-histidine = ADP + protein N-phospho-L-histidine.</text>
        <dbReference type="EC" id="2.7.13.3"/>
    </reaction>
</comment>
<feature type="non-terminal residue" evidence="5">
    <location>
        <position position="349"/>
    </location>
</feature>
<dbReference type="GO" id="GO:0000155">
    <property type="term" value="F:phosphorelay sensor kinase activity"/>
    <property type="evidence" value="ECO:0007669"/>
    <property type="project" value="InterPro"/>
</dbReference>
<dbReference type="PROSITE" id="PS50113">
    <property type="entry name" value="PAC"/>
    <property type="match status" value="1"/>
</dbReference>
<dbReference type="Pfam" id="PF13426">
    <property type="entry name" value="PAS_9"/>
    <property type="match status" value="1"/>
</dbReference>
<comment type="caution">
    <text evidence="5">The sequence shown here is derived from an EMBL/GenBank/DDBJ whole genome shotgun (WGS) entry which is preliminary data.</text>
</comment>
<dbReference type="SMART" id="SM00388">
    <property type="entry name" value="HisKA"/>
    <property type="match status" value="1"/>
</dbReference>
<dbReference type="SUPFAM" id="SSF47384">
    <property type="entry name" value="Homodimeric domain of signal transducing histidine kinase"/>
    <property type="match status" value="1"/>
</dbReference>
<feature type="domain" description="PAC" evidence="4">
    <location>
        <begin position="196"/>
        <end position="246"/>
    </location>
</feature>
<gene>
    <name evidence="5" type="ORF">ENG63_11225</name>
</gene>
<dbReference type="EC" id="2.7.13.3" evidence="2"/>
<dbReference type="InterPro" id="IPR003661">
    <property type="entry name" value="HisK_dim/P_dom"/>
</dbReference>
<dbReference type="Pfam" id="PF08447">
    <property type="entry name" value="PAS_3"/>
    <property type="match status" value="1"/>
</dbReference>
<name>A0A7C0Y761_DESA2</name>
<proteinExistence type="predicted"/>
<keyword evidence="5" id="KW-0808">Transferase</keyword>
<dbReference type="InterPro" id="IPR013655">
    <property type="entry name" value="PAS_fold_3"/>
</dbReference>
<feature type="domain" description="PAS" evidence="3">
    <location>
        <begin position="148"/>
        <end position="192"/>
    </location>
</feature>
<reference evidence="5" key="1">
    <citation type="journal article" date="2020" name="mSystems">
        <title>Genome- and Community-Level Interaction Insights into Carbon Utilization and Element Cycling Functions of Hydrothermarchaeota in Hydrothermal Sediment.</title>
        <authorList>
            <person name="Zhou Z."/>
            <person name="Liu Y."/>
            <person name="Xu W."/>
            <person name="Pan J."/>
            <person name="Luo Z.H."/>
            <person name="Li M."/>
        </authorList>
    </citation>
    <scope>NUCLEOTIDE SEQUENCE [LARGE SCALE GENOMIC DNA]</scope>
    <source>
        <strain evidence="5">HyVt-233</strain>
    </source>
</reference>
<dbReference type="PANTHER" id="PTHR43065:SF42">
    <property type="entry name" value="TWO-COMPONENT SENSOR PPRA"/>
    <property type="match status" value="1"/>
</dbReference>
<dbReference type="InterPro" id="IPR000014">
    <property type="entry name" value="PAS"/>
</dbReference>
<dbReference type="SMART" id="SM00086">
    <property type="entry name" value="PAC"/>
    <property type="match status" value="1"/>
</dbReference>
<dbReference type="SUPFAM" id="SSF55785">
    <property type="entry name" value="PYP-like sensor domain (PAS domain)"/>
    <property type="match status" value="2"/>
</dbReference>
<evidence type="ECO:0000259" key="3">
    <source>
        <dbReference type="PROSITE" id="PS50112"/>
    </source>
</evidence>
<dbReference type="PANTHER" id="PTHR43065">
    <property type="entry name" value="SENSOR HISTIDINE KINASE"/>
    <property type="match status" value="1"/>
</dbReference>
<protein>
    <recommendedName>
        <fullName evidence="2">histidine kinase</fullName>
        <ecNumber evidence="2">2.7.13.3</ecNumber>
    </recommendedName>
</protein>
<evidence type="ECO:0000256" key="2">
    <source>
        <dbReference type="ARBA" id="ARBA00012438"/>
    </source>
</evidence>
<dbReference type="PROSITE" id="PS50112">
    <property type="entry name" value="PAS"/>
    <property type="match status" value="1"/>
</dbReference>
<dbReference type="InterPro" id="IPR001610">
    <property type="entry name" value="PAC"/>
</dbReference>
<dbReference type="AlphaFoldDB" id="A0A7C0Y761"/>
<evidence type="ECO:0000313" key="5">
    <source>
        <dbReference type="EMBL" id="HDD45409.1"/>
    </source>
</evidence>
<organism evidence="5">
    <name type="scientific">Desulfofervidus auxilii</name>
    <dbReference type="NCBI Taxonomy" id="1621989"/>
    <lineage>
        <taxon>Bacteria</taxon>
        <taxon>Pseudomonadati</taxon>
        <taxon>Thermodesulfobacteriota</taxon>
        <taxon>Candidatus Desulfofervidia</taxon>
        <taxon>Candidatus Desulfofervidales</taxon>
        <taxon>Candidatus Desulfofervidaceae</taxon>
        <taxon>Candidatus Desulfofervidus</taxon>
    </lineage>
</organism>
<dbReference type="Gene3D" id="1.10.287.130">
    <property type="match status" value="1"/>
</dbReference>
<dbReference type="CDD" id="cd00130">
    <property type="entry name" value="PAS"/>
    <property type="match status" value="1"/>
</dbReference>
<dbReference type="NCBIfam" id="TIGR00229">
    <property type="entry name" value="sensory_box"/>
    <property type="match status" value="1"/>
</dbReference>
<accession>A0A7C0Y761</accession>
<dbReference type="InterPro" id="IPR000700">
    <property type="entry name" value="PAS-assoc_C"/>
</dbReference>
<sequence length="349" mass="40350">MEKLFEKILNAVQDVMIFYFENKNLIIKWANKSVTDFFNKTLEQIIGTPCYRLWYERNRPCDGCPVIKVFETGKSKETERTTQDGKIWEIKAIPLKEENKINVIGLARDITVCRQDQMTLQESEKKFRMLANNRLVGVYLIQDWVFKFANETLARMFGYTVDELIGKPYLELVYPDDRGLSATLMQKRITGELEEARYQFRGLRKDGSWFYCEVLGHRIEYQGKPAVQGVLLDITEQKRLEEQLLHAQKMEAIGRLAGGIAHDFNNLLTIIMGNLQIAQLSLPSDSPIQNHLESINKAVERAVSLTQKLLTFSRKQLIEPRAIDLNEIVKGMEKMLKRLIGEDIELITA</sequence>
<dbReference type="Pfam" id="PF00512">
    <property type="entry name" value="HisKA"/>
    <property type="match status" value="1"/>
</dbReference>